<accession>H7ENG4</accession>
<evidence type="ECO:0000313" key="2">
    <source>
        <dbReference type="EMBL" id="EIC00892.1"/>
    </source>
</evidence>
<keyword evidence="1" id="KW-0472">Membrane</keyword>
<name>H7ENG4_9SPIR</name>
<dbReference type="RefSeq" id="WP_002706053.1">
    <property type="nucleotide sequence ID" value="NZ_AGRW01000053.1"/>
</dbReference>
<comment type="caution">
    <text evidence="2">The sequence shown here is derived from an EMBL/GenBank/DDBJ whole genome shotgun (WGS) entry which is preliminary data.</text>
</comment>
<keyword evidence="3" id="KW-1185">Reference proteome</keyword>
<feature type="transmembrane region" description="Helical" evidence="1">
    <location>
        <begin position="369"/>
        <end position="393"/>
    </location>
</feature>
<keyword evidence="1" id="KW-0812">Transmembrane</keyword>
<feature type="transmembrane region" description="Helical" evidence="1">
    <location>
        <begin position="260"/>
        <end position="278"/>
    </location>
</feature>
<dbReference type="PANTHER" id="PTHR21530">
    <property type="entry name" value="PHEROMONE SHUTDOWN PROTEIN"/>
    <property type="match status" value="1"/>
</dbReference>
<evidence type="ECO:0000256" key="1">
    <source>
        <dbReference type="SAM" id="Phobius"/>
    </source>
</evidence>
<dbReference type="eggNOG" id="COG1916">
    <property type="taxonomic scope" value="Bacteria"/>
</dbReference>
<protein>
    <submittedName>
        <fullName evidence="2">TraB family protein</fullName>
    </submittedName>
</protein>
<feature type="transmembrane region" description="Helical" evidence="1">
    <location>
        <begin position="320"/>
        <end position="340"/>
    </location>
</feature>
<evidence type="ECO:0000313" key="3">
    <source>
        <dbReference type="Proteomes" id="UP000003571"/>
    </source>
</evidence>
<dbReference type="STRING" id="907348.TresaDRAFT_0717"/>
<dbReference type="EMBL" id="AGRW01000053">
    <property type="protein sequence ID" value="EIC00892.1"/>
    <property type="molecule type" value="Genomic_DNA"/>
</dbReference>
<dbReference type="OrthoDB" id="9809330at2"/>
<sequence length="404" mass="42856">MSQTKKIVELCGKTFVLIGTAHVSKESVDDVVRGIREEMPDCVAIELDEERLSSLDDENGWKDIDIVKVLKDGNGFLLLANLIMASFQRRMGAPSGTRPGDEMRAGIRTASEMGVPSVMVDRPIKTTLRRAWATAPAGSRMKLLAVLLSSAFDTNEVSTGEIEALKNSSEMDNMMGEVSEALPSVKKVLIDERDEYLAAKIWESVSGENGSRNKVVAVLGAGHLPGVERRLSEIAGGCSTDVSGLCSVPEKKRSARVAKWLVPALIVALIVSGFFIGGKKAGIDSIVKWFVCNGVLAGVGAVAALAHPLAILVSVVGAPFTSLCPFIGVGMLSGAAQAFFCKPKVADMEAVLDDVSSVRGFYKNRLLRVLLVFFLSSLGSSVGTFVAGSQFVVGITQAVSGLFS</sequence>
<dbReference type="InterPro" id="IPR005230">
    <property type="entry name" value="TraB_bac"/>
</dbReference>
<keyword evidence="1" id="KW-1133">Transmembrane helix</keyword>
<proteinExistence type="predicted"/>
<feature type="transmembrane region" description="Helical" evidence="1">
    <location>
        <begin position="290"/>
        <end position="314"/>
    </location>
</feature>
<dbReference type="InterPro" id="IPR046345">
    <property type="entry name" value="TraB_PrgY-like"/>
</dbReference>
<dbReference type="Proteomes" id="UP000003571">
    <property type="component" value="Unassembled WGS sequence"/>
</dbReference>
<dbReference type="InterPro" id="IPR002816">
    <property type="entry name" value="TraB/PrgY/GumN_fam"/>
</dbReference>
<dbReference type="CDD" id="cd14726">
    <property type="entry name" value="TraB_PrgY-like"/>
    <property type="match status" value="1"/>
</dbReference>
<dbReference type="PANTHER" id="PTHR21530:SF7">
    <property type="entry name" value="TRAB DOMAIN-CONTAINING PROTEIN"/>
    <property type="match status" value="1"/>
</dbReference>
<dbReference type="AlphaFoldDB" id="H7ENG4"/>
<dbReference type="Pfam" id="PF01963">
    <property type="entry name" value="TraB_PrgY_gumN"/>
    <property type="match status" value="1"/>
</dbReference>
<dbReference type="NCBIfam" id="TIGR00261">
    <property type="entry name" value="traB"/>
    <property type="match status" value="1"/>
</dbReference>
<reference evidence="2 3" key="1">
    <citation type="submission" date="2011-09" db="EMBL/GenBank/DDBJ databases">
        <title>The draft genome of Treponema saccharophilum DSM 2985.</title>
        <authorList>
            <consortium name="US DOE Joint Genome Institute (JGI-PGF)"/>
            <person name="Lucas S."/>
            <person name="Copeland A."/>
            <person name="Lapidus A."/>
            <person name="Glavina del Rio T."/>
            <person name="Dalin E."/>
            <person name="Tice H."/>
            <person name="Bruce D."/>
            <person name="Goodwin L."/>
            <person name="Pitluck S."/>
            <person name="Peters L."/>
            <person name="Kyrpides N."/>
            <person name="Mavromatis K."/>
            <person name="Ivanova N."/>
            <person name="Markowitz V."/>
            <person name="Cheng J.-F."/>
            <person name="Hugenholtz P."/>
            <person name="Woyke T."/>
            <person name="Wu D."/>
            <person name="Gronow S."/>
            <person name="Wellnitz S."/>
            <person name="Brambilla E."/>
            <person name="Klenk H.-P."/>
            <person name="Eisen J.A."/>
        </authorList>
    </citation>
    <scope>NUCLEOTIDE SEQUENCE [LARGE SCALE GENOMIC DNA]</scope>
    <source>
        <strain evidence="2 3">DSM 2985</strain>
    </source>
</reference>
<dbReference type="PATRIC" id="fig|907348.3.peg.2484"/>
<organism evidence="2 3">
    <name type="scientific">Treponema saccharophilum DSM 2985</name>
    <dbReference type="NCBI Taxonomy" id="907348"/>
    <lineage>
        <taxon>Bacteria</taxon>
        <taxon>Pseudomonadati</taxon>
        <taxon>Spirochaetota</taxon>
        <taxon>Spirochaetia</taxon>
        <taxon>Spirochaetales</taxon>
        <taxon>Treponemataceae</taxon>
        <taxon>Treponema</taxon>
    </lineage>
</organism>
<gene>
    <name evidence="2" type="ORF">TresaDRAFT_0717</name>
</gene>